<dbReference type="RefSeq" id="WP_080290213.1">
    <property type="nucleotide sequence ID" value="NZ_JPQU01000018.1"/>
</dbReference>
<dbReference type="SUPFAM" id="SSF54637">
    <property type="entry name" value="Thioesterase/thiol ester dehydrase-isomerase"/>
    <property type="match status" value="1"/>
</dbReference>
<dbReference type="OrthoDB" id="572024at2"/>
<dbReference type="NCBIfam" id="TIGR02447">
    <property type="entry name" value="yiiD_Cterm"/>
    <property type="match status" value="1"/>
</dbReference>
<dbReference type="InterPro" id="IPR029069">
    <property type="entry name" value="HotDog_dom_sf"/>
</dbReference>
<evidence type="ECO:0000313" key="3">
    <source>
        <dbReference type="Proteomes" id="UP000028631"/>
    </source>
</evidence>
<protein>
    <submittedName>
        <fullName evidence="2">Thioesterase</fullName>
    </submittedName>
</protein>
<accession>A0A085VPT5</accession>
<organism evidence="2 3">
    <name type="scientific">Pseudomonas syringae</name>
    <dbReference type="NCBI Taxonomy" id="317"/>
    <lineage>
        <taxon>Bacteria</taxon>
        <taxon>Pseudomonadati</taxon>
        <taxon>Pseudomonadota</taxon>
        <taxon>Gammaproteobacteria</taxon>
        <taxon>Pseudomonadales</taxon>
        <taxon>Pseudomonadaceae</taxon>
        <taxon>Pseudomonas</taxon>
    </lineage>
</organism>
<evidence type="ECO:0000313" key="2">
    <source>
        <dbReference type="EMBL" id="KFE57448.1"/>
    </source>
</evidence>
<keyword evidence="3" id="KW-1185">Reference proteome</keyword>
<sequence length="158" mass="17986">MKTEDDPMMQQAHALEHVLHHDIPLTREMGVKVLSWQDHQLRLHLPLAPNINHKSTLFGGSLYCGAVLAGWGWLHLRLREVGITDGHIVIQDGQISYPLPVRDDAIAICDAPDAAAWERFLTTYQRRGRARLTLPTRIYAHDSDQEAVRFVGQFVVHR</sequence>
<dbReference type="AlphaFoldDB" id="A0A085VPT5"/>
<reference evidence="2 3" key="1">
    <citation type="submission" date="2014-07" db="EMBL/GenBank/DDBJ databases">
        <title>Draft Genome Sequences of Environmental Pseudomonas syringae strains.</title>
        <authorList>
            <person name="Baltrus D.A."/>
            <person name="Berge O."/>
            <person name="Morris C."/>
        </authorList>
    </citation>
    <scope>NUCLEOTIDE SEQUENCE [LARGE SCALE GENOMIC DNA]</scope>
    <source>
        <strain evidence="2 3">GAW0119</strain>
    </source>
</reference>
<feature type="domain" description="Thioesterase putative" evidence="1">
    <location>
        <begin position="14"/>
        <end position="157"/>
    </location>
</feature>
<evidence type="ECO:0000259" key="1">
    <source>
        <dbReference type="Pfam" id="PF09500"/>
    </source>
</evidence>
<gene>
    <name evidence="2" type="ORF">IV01_03765</name>
</gene>
<comment type="caution">
    <text evidence="2">The sequence shown here is derived from an EMBL/GenBank/DDBJ whole genome shotgun (WGS) entry which is preliminary data.</text>
</comment>
<dbReference type="EMBL" id="JPQU01000018">
    <property type="protein sequence ID" value="KFE57448.1"/>
    <property type="molecule type" value="Genomic_DNA"/>
</dbReference>
<proteinExistence type="predicted"/>
<dbReference type="Gene3D" id="3.10.129.10">
    <property type="entry name" value="Hotdog Thioesterase"/>
    <property type="match status" value="1"/>
</dbReference>
<dbReference type="Pfam" id="PF09500">
    <property type="entry name" value="YiiD_C"/>
    <property type="match status" value="1"/>
</dbReference>
<name>A0A085VPT5_PSESX</name>
<dbReference type="PATRIC" id="fig|317.175.peg.794"/>
<dbReference type="InterPro" id="IPR012660">
    <property type="entry name" value="YiiD_C"/>
</dbReference>
<dbReference type="Proteomes" id="UP000028631">
    <property type="component" value="Unassembled WGS sequence"/>
</dbReference>